<proteinExistence type="predicted"/>
<dbReference type="PANTHER" id="PTHR42942">
    <property type="entry name" value="6-O-METHYLGUANINE DNA METHYLTRANSFERASE"/>
    <property type="match status" value="1"/>
</dbReference>
<reference evidence="4" key="2">
    <citation type="submission" date="2023-06" db="EMBL/GenBank/DDBJ databases">
        <title>Identification and characterization of horizontal gene transfer across gut microbiota members of farm animals based on homology search.</title>
        <authorList>
            <person name="Zeman M."/>
            <person name="Kubasova T."/>
            <person name="Jahodarova E."/>
            <person name="Nykrynova M."/>
            <person name="Rychlik I."/>
        </authorList>
    </citation>
    <scope>NUCLEOTIDE SEQUENCE [LARGE SCALE GENOMIC DNA]</scope>
    <source>
        <strain evidence="4">105_WCHN</strain>
    </source>
</reference>
<evidence type="ECO:0000256" key="1">
    <source>
        <dbReference type="ARBA" id="ARBA00022763"/>
    </source>
</evidence>
<reference evidence="3 4" key="3">
    <citation type="submission" date="2023-06" db="EMBL/GenBank/DDBJ databases">
        <authorList>
            <person name="Zeman M."/>
            <person name="Kubasova T."/>
            <person name="Jahodarova E."/>
            <person name="Nykrynova M."/>
            <person name="Rychlik I."/>
        </authorList>
    </citation>
    <scope>NUCLEOTIDE SEQUENCE [LARGE SCALE GENOMIC DNA]</scope>
    <source>
        <strain evidence="3 4">105_WCHN</strain>
    </source>
</reference>
<dbReference type="PANTHER" id="PTHR42942:SF1">
    <property type="entry name" value="ALKYLTRANSFERASE-LIKE PROTEIN 1"/>
    <property type="match status" value="1"/>
</dbReference>
<sequence length="103" mass="11522">MTARLNAEFVTDVLNMVDLIPTGRVASYGQIAKLIYRPHNARLVGKVLGKYGGKGHHPCHRVVTANGRLVPGWIDQRPMLEAEGVPFKDENHVDINHCRWQGL</sequence>
<evidence type="ECO:0000313" key="4">
    <source>
        <dbReference type="Proteomes" id="UP001529423"/>
    </source>
</evidence>
<dbReference type="Proteomes" id="UP001529423">
    <property type="component" value="Unassembled WGS sequence"/>
</dbReference>
<feature type="domain" description="Methylated-DNA-[protein]-cysteine S-methyltransferase DNA binding" evidence="2">
    <location>
        <begin position="9"/>
        <end position="85"/>
    </location>
</feature>
<organism evidence="3 4">
    <name type="scientific">Limosilactobacillus panis</name>
    <dbReference type="NCBI Taxonomy" id="47493"/>
    <lineage>
        <taxon>Bacteria</taxon>
        <taxon>Bacillati</taxon>
        <taxon>Bacillota</taxon>
        <taxon>Bacilli</taxon>
        <taxon>Lactobacillales</taxon>
        <taxon>Lactobacillaceae</taxon>
        <taxon>Limosilactobacillus</taxon>
    </lineage>
</organism>
<dbReference type="EMBL" id="JAUDEO010000069">
    <property type="protein sequence ID" value="MDM8334629.1"/>
    <property type="molecule type" value="Genomic_DNA"/>
</dbReference>
<dbReference type="Pfam" id="PF01035">
    <property type="entry name" value="DNA_binding_1"/>
    <property type="match status" value="1"/>
</dbReference>
<keyword evidence="1" id="KW-0227">DNA damage</keyword>
<accession>A0ABT7VRH4</accession>
<protein>
    <submittedName>
        <fullName evidence="3">MGMT family protein</fullName>
    </submittedName>
</protein>
<dbReference type="InterPro" id="IPR052520">
    <property type="entry name" value="ATL_DNA_repair"/>
</dbReference>
<dbReference type="InterPro" id="IPR036217">
    <property type="entry name" value="MethylDNA_cys_MeTrfase_DNAb"/>
</dbReference>
<evidence type="ECO:0000259" key="2">
    <source>
        <dbReference type="Pfam" id="PF01035"/>
    </source>
</evidence>
<dbReference type="CDD" id="cd06445">
    <property type="entry name" value="ATase"/>
    <property type="match status" value="1"/>
</dbReference>
<comment type="caution">
    <text evidence="3">The sequence shown here is derived from an EMBL/GenBank/DDBJ whole genome shotgun (WGS) entry which is preliminary data.</text>
</comment>
<name>A0ABT7VRH4_9LACO</name>
<keyword evidence="4" id="KW-1185">Reference proteome</keyword>
<dbReference type="InterPro" id="IPR036388">
    <property type="entry name" value="WH-like_DNA-bd_sf"/>
</dbReference>
<gene>
    <name evidence="3" type="ORF">QUW46_08640</name>
</gene>
<dbReference type="RefSeq" id="WP_289561297.1">
    <property type="nucleotide sequence ID" value="NZ_JAUDEO010000069.1"/>
</dbReference>
<evidence type="ECO:0000313" key="3">
    <source>
        <dbReference type="EMBL" id="MDM8334629.1"/>
    </source>
</evidence>
<dbReference type="InterPro" id="IPR014048">
    <property type="entry name" value="MethylDNA_cys_MeTrfase_DNA-bd"/>
</dbReference>
<dbReference type="Gene3D" id="1.10.10.10">
    <property type="entry name" value="Winged helix-like DNA-binding domain superfamily/Winged helix DNA-binding domain"/>
    <property type="match status" value="1"/>
</dbReference>
<reference evidence="3 4" key="1">
    <citation type="submission" date="2023-06" db="EMBL/GenBank/DDBJ databases">
        <title>Identification and characterization of horizontal gene transfer across gut microbiota members of farm animals based on homology search.</title>
        <authorList>
            <person name="Schwarzerova J."/>
            <person name="Nykrynova M."/>
            <person name="Jureckova K."/>
            <person name="Cejkova D."/>
            <person name="Rychlik I."/>
        </authorList>
    </citation>
    <scope>NUCLEOTIDE SEQUENCE [LARGE SCALE GENOMIC DNA]</scope>
    <source>
        <strain evidence="3 4">105_WCHN</strain>
    </source>
</reference>
<dbReference type="SUPFAM" id="SSF46767">
    <property type="entry name" value="Methylated DNA-protein cysteine methyltransferase, C-terminal domain"/>
    <property type="match status" value="1"/>
</dbReference>